<feature type="non-terminal residue" evidence="2">
    <location>
        <position position="1"/>
    </location>
</feature>
<protein>
    <recommendedName>
        <fullName evidence="1">DUF659 domain-containing protein</fullName>
    </recommendedName>
</protein>
<dbReference type="AlphaFoldDB" id="A0A9P1EIP5"/>
<organism evidence="2 3">
    <name type="scientific">Cuscuta europaea</name>
    <name type="common">European dodder</name>
    <dbReference type="NCBI Taxonomy" id="41803"/>
    <lineage>
        <taxon>Eukaryota</taxon>
        <taxon>Viridiplantae</taxon>
        <taxon>Streptophyta</taxon>
        <taxon>Embryophyta</taxon>
        <taxon>Tracheophyta</taxon>
        <taxon>Spermatophyta</taxon>
        <taxon>Magnoliopsida</taxon>
        <taxon>eudicotyledons</taxon>
        <taxon>Gunneridae</taxon>
        <taxon>Pentapetalae</taxon>
        <taxon>asterids</taxon>
        <taxon>lamiids</taxon>
        <taxon>Solanales</taxon>
        <taxon>Convolvulaceae</taxon>
        <taxon>Cuscuteae</taxon>
        <taxon>Cuscuta</taxon>
        <taxon>Cuscuta subgen. Cuscuta</taxon>
    </lineage>
</organism>
<evidence type="ECO:0000313" key="3">
    <source>
        <dbReference type="Proteomes" id="UP001152484"/>
    </source>
</evidence>
<accession>A0A9P1EIP5</accession>
<feature type="domain" description="DUF659" evidence="1">
    <location>
        <begin position="1"/>
        <end position="113"/>
    </location>
</feature>
<dbReference type="Proteomes" id="UP001152484">
    <property type="component" value="Unassembled WGS sequence"/>
</dbReference>
<comment type="caution">
    <text evidence="2">The sequence shown here is derived from an EMBL/GenBank/DDBJ whole genome shotgun (WGS) entry which is preliminary data.</text>
</comment>
<dbReference type="InterPro" id="IPR012337">
    <property type="entry name" value="RNaseH-like_sf"/>
</dbReference>
<name>A0A9P1EIP5_CUSEU</name>
<gene>
    <name evidence="2" type="ORF">CEURO_LOCUS17973</name>
</gene>
<evidence type="ECO:0000259" key="1">
    <source>
        <dbReference type="Pfam" id="PF04937"/>
    </source>
</evidence>
<dbReference type="Pfam" id="PF04937">
    <property type="entry name" value="DUF659"/>
    <property type="match status" value="1"/>
</dbReference>
<proteinExistence type="predicted"/>
<sequence>MMNKWTDRRNRAYINVLVNCSLGSYFIQSVEVSLDIVNGEKMLELFELFVNRVGGENVVQIISNNASENVKAGKDLMEKYPTIYWTPCAAHCIHLMFKDIFELKHFQTTYKRAPKLSVYIHSKTKLLNLFRKFTGKRELVKFAKTRFVMAFLTFKRLKEHKNKMIKLFNCEEFLTSNYSKQESAKECGRIVQMSSFWNTLNEALKVGGPLMSTFRMVDGDVKPAMKYVYPAMELTKA</sequence>
<evidence type="ECO:0000313" key="2">
    <source>
        <dbReference type="EMBL" id="CAH9108091.1"/>
    </source>
</evidence>
<dbReference type="InterPro" id="IPR007021">
    <property type="entry name" value="DUF659"/>
</dbReference>
<reference evidence="2" key="1">
    <citation type="submission" date="2022-07" db="EMBL/GenBank/DDBJ databases">
        <authorList>
            <person name="Macas J."/>
            <person name="Novak P."/>
            <person name="Neumann P."/>
        </authorList>
    </citation>
    <scope>NUCLEOTIDE SEQUENCE</scope>
</reference>
<dbReference type="PANTHER" id="PTHR32166">
    <property type="entry name" value="OSJNBA0013A04.12 PROTEIN"/>
    <property type="match status" value="1"/>
</dbReference>
<dbReference type="EMBL" id="CAMAPE010000051">
    <property type="protein sequence ID" value="CAH9108091.1"/>
    <property type="molecule type" value="Genomic_DNA"/>
</dbReference>
<keyword evidence="3" id="KW-1185">Reference proteome</keyword>
<dbReference type="OrthoDB" id="1300625at2759"/>
<dbReference type="PANTHER" id="PTHR32166:SF74">
    <property type="entry name" value="OS05G0256350 PROTEIN"/>
    <property type="match status" value="1"/>
</dbReference>
<dbReference type="SUPFAM" id="SSF53098">
    <property type="entry name" value="Ribonuclease H-like"/>
    <property type="match status" value="1"/>
</dbReference>